<dbReference type="GeneID" id="103048930"/>
<accession>A0A9F2WFL2</accession>
<proteinExistence type="predicted"/>
<evidence type="ECO:0000256" key="1">
    <source>
        <dbReference type="SAM" id="MobiDB-lite"/>
    </source>
</evidence>
<evidence type="ECO:0000313" key="3">
    <source>
        <dbReference type="Proteomes" id="UP000695026"/>
    </source>
</evidence>
<sequence length="392" mass="43424">MDSKMHLLLGTFLLFLVVDGLLANNVNINFKVLKRTMKKSPSQVIQGNAKGSSAAVKEGEDEQPSRRSLDVFHGTTMSWTWFPGYVPSGAVAYWNSYASRTEYPCMVSGCAAGFYSPNRGSYCYYPYGNKELSASQFWILVNGHDFESLSWKGDSWGGVPSNSINTCAGVRLYVGKNKYGLGKVDSKNQAFFLGYNGKEYWYKSYDVLTINKDYRSQSISNVRYRLNQGSYSESGMTLASSKLTNKDCRAVKKTTTLSGTVTSEHTWDVGMSISQDMSFSMTAGRPEVLGGSWSISSEKTFNWNKGYTYSKSVTYSETLEVEVPANHICELVMIGMKMRGQVPFTATATRYYRNGSSRSATIQGVSHNVVGVKGESQVERCVPIPNVPPCNI</sequence>
<dbReference type="OMA" id="QMELFHH"/>
<gene>
    <name evidence="4" type="primary">LOC103048930</name>
</gene>
<feature type="region of interest" description="Disordered" evidence="1">
    <location>
        <begin position="43"/>
        <end position="67"/>
    </location>
</feature>
<name>A0A9F2WFL2_PYTBI</name>
<protein>
    <submittedName>
        <fullName evidence="4">Natterin-3-like</fullName>
    </submittedName>
</protein>
<dbReference type="PANTHER" id="PTHR31649">
    <property type="entry name" value="AGAP009604-PA"/>
    <property type="match status" value="1"/>
</dbReference>
<organism evidence="3 4">
    <name type="scientific">Python bivittatus</name>
    <name type="common">Burmese python</name>
    <name type="synonym">Python molurus bivittatus</name>
    <dbReference type="NCBI Taxonomy" id="176946"/>
    <lineage>
        <taxon>Eukaryota</taxon>
        <taxon>Metazoa</taxon>
        <taxon>Chordata</taxon>
        <taxon>Craniata</taxon>
        <taxon>Vertebrata</taxon>
        <taxon>Euteleostomi</taxon>
        <taxon>Lepidosauria</taxon>
        <taxon>Squamata</taxon>
        <taxon>Bifurcata</taxon>
        <taxon>Unidentata</taxon>
        <taxon>Episquamata</taxon>
        <taxon>Toxicofera</taxon>
        <taxon>Serpentes</taxon>
        <taxon>Henophidia</taxon>
        <taxon>Pythonidae</taxon>
        <taxon>Python</taxon>
    </lineage>
</organism>
<evidence type="ECO:0000313" key="4">
    <source>
        <dbReference type="RefSeq" id="XP_007432036.2"/>
    </source>
</evidence>
<keyword evidence="2" id="KW-0732">Signal</keyword>
<keyword evidence="3" id="KW-1185">Reference proteome</keyword>
<dbReference type="AlphaFoldDB" id="A0A9F2WFL2"/>
<dbReference type="Proteomes" id="UP000695026">
    <property type="component" value="Unplaced"/>
</dbReference>
<dbReference type="PANTHER" id="PTHR31649:SF1">
    <property type="entry name" value="FARNESOIC ACID O-METHYL TRANSFERASE DOMAIN-CONTAINING PROTEIN"/>
    <property type="match status" value="1"/>
</dbReference>
<feature type="signal peptide" evidence="2">
    <location>
        <begin position="1"/>
        <end position="23"/>
    </location>
</feature>
<dbReference type="Gene3D" id="2.170.15.10">
    <property type="entry name" value="Proaerolysin, chain A, domain 3"/>
    <property type="match status" value="1"/>
</dbReference>
<evidence type="ECO:0000256" key="2">
    <source>
        <dbReference type="SAM" id="SignalP"/>
    </source>
</evidence>
<feature type="chain" id="PRO_5039903171" evidence="2">
    <location>
        <begin position="24"/>
        <end position="392"/>
    </location>
</feature>
<dbReference type="OrthoDB" id="1925699at2759"/>
<dbReference type="KEGG" id="pbi:103048930"/>
<reference evidence="4" key="1">
    <citation type="submission" date="2025-08" db="UniProtKB">
        <authorList>
            <consortium name="RefSeq"/>
        </authorList>
    </citation>
    <scope>IDENTIFICATION</scope>
    <source>
        <tissue evidence="4">Liver</tissue>
    </source>
</reference>
<dbReference type="RefSeq" id="XP_007432036.2">
    <property type="nucleotide sequence ID" value="XM_007431974.2"/>
</dbReference>
<dbReference type="CDD" id="cd20220">
    <property type="entry name" value="PFM_natterin-3-like"/>
    <property type="match status" value="1"/>
</dbReference>
<dbReference type="SUPFAM" id="SSF56973">
    <property type="entry name" value="Aerolisin/ETX pore-forming domain"/>
    <property type="match status" value="1"/>
</dbReference>